<comment type="caution">
    <text evidence="2">The sequence shown here is derived from an EMBL/GenBank/DDBJ whole genome shotgun (WGS) entry which is preliminary data.</text>
</comment>
<feature type="region of interest" description="Disordered" evidence="1">
    <location>
        <begin position="1"/>
        <end position="39"/>
    </location>
</feature>
<evidence type="ECO:0000256" key="1">
    <source>
        <dbReference type="SAM" id="MobiDB-lite"/>
    </source>
</evidence>
<evidence type="ECO:0000313" key="3">
    <source>
        <dbReference type="Proteomes" id="UP000664991"/>
    </source>
</evidence>
<gene>
    <name evidence="2" type="ORF">JEQ12_008939</name>
</gene>
<dbReference type="Proteomes" id="UP000664991">
    <property type="component" value="Unassembled WGS sequence"/>
</dbReference>
<protein>
    <submittedName>
        <fullName evidence="2">Uncharacterized protein</fullName>
    </submittedName>
</protein>
<dbReference type="EMBL" id="JAEMGP010000002">
    <property type="protein sequence ID" value="KAG5213153.1"/>
    <property type="molecule type" value="Genomic_DNA"/>
</dbReference>
<organism evidence="2 3">
    <name type="scientific">Ovis aries</name>
    <name type="common">Sheep</name>
    <dbReference type="NCBI Taxonomy" id="9940"/>
    <lineage>
        <taxon>Eukaryota</taxon>
        <taxon>Metazoa</taxon>
        <taxon>Chordata</taxon>
        <taxon>Craniata</taxon>
        <taxon>Vertebrata</taxon>
        <taxon>Euteleostomi</taxon>
        <taxon>Mammalia</taxon>
        <taxon>Eutheria</taxon>
        <taxon>Laurasiatheria</taxon>
        <taxon>Artiodactyla</taxon>
        <taxon>Ruminantia</taxon>
        <taxon>Pecora</taxon>
        <taxon>Bovidae</taxon>
        <taxon>Caprinae</taxon>
        <taxon>Ovis</taxon>
    </lineage>
</organism>
<sequence length="145" mass="15948">MTGIRGSPRRSPPRAQNVKSESGNTKKSPYGGLDTADRSPSAFSKYQALSGTMLMLMDGVSYRVPSTQQSHHVEHFSESTTSPVFSTRPGHSDCNYGSIIRGLSLLHLFKKVPINHSVVTGLEGYTLDRNQITVERTPVEGFHRT</sequence>
<dbReference type="AlphaFoldDB" id="A0A836AM07"/>
<name>A0A836AM07_SHEEP</name>
<evidence type="ECO:0000313" key="2">
    <source>
        <dbReference type="EMBL" id="KAG5213153.1"/>
    </source>
</evidence>
<reference evidence="2 3" key="1">
    <citation type="submission" date="2020-12" db="EMBL/GenBank/DDBJ databases">
        <title>De novo assembly of Tibetan sheep genome.</title>
        <authorList>
            <person name="Li X."/>
        </authorList>
    </citation>
    <scope>NUCLEOTIDE SEQUENCE [LARGE SCALE GENOMIC DNA]</scope>
    <source>
        <tissue evidence="2">Heart</tissue>
    </source>
</reference>
<proteinExistence type="predicted"/>
<feature type="compositionally biased region" description="Polar residues" evidence="1">
    <location>
        <begin position="17"/>
        <end position="27"/>
    </location>
</feature>
<accession>A0A836AM07</accession>